<dbReference type="RefSeq" id="WP_218265896.1">
    <property type="nucleotide sequence ID" value="NZ_CP077717.1"/>
</dbReference>
<dbReference type="PROSITE" id="PS00216">
    <property type="entry name" value="SUGAR_TRANSPORT_1"/>
    <property type="match status" value="1"/>
</dbReference>
<comment type="subcellular location">
    <subcellularLocation>
        <location evidence="1">Cell membrane</location>
        <topology evidence="1">Multi-pass membrane protein</topology>
    </subcellularLocation>
</comment>
<dbReference type="OrthoDB" id="117970at2157"/>
<dbReference type="InterPro" id="IPR020846">
    <property type="entry name" value="MFS_dom"/>
</dbReference>
<feature type="transmembrane region" description="Helical" evidence="7">
    <location>
        <begin position="394"/>
        <end position="413"/>
    </location>
</feature>
<feature type="transmembrane region" description="Helical" evidence="7">
    <location>
        <begin position="322"/>
        <end position="341"/>
    </location>
</feature>
<evidence type="ECO:0000256" key="3">
    <source>
        <dbReference type="ARBA" id="ARBA00022475"/>
    </source>
</evidence>
<dbReference type="PANTHER" id="PTHR43045:SF1">
    <property type="entry name" value="SHIKIMATE TRANSPORTER"/>
    <property type="match status" value="1"/>
</dbReference>
<dbReference type="AlphaFoldDB" id="A0A8F5BPF3"/>
<keyword evidence="6 7" id="KW-0472">Membrane</keyword>
<accession>A0A8F5BPF3</accession>
<feature type="transmembrane region" description="Helical" evidence="7">
    <location>
        <begin position="200"/>
        <end position="219"/>
    </location>
</feature>
<feature type="transmembrane region" description="Helical" evidence="7">
    <location>
        <begin position="291"/>
        <end position="310"/>
    </location>
</feature>
<keyword evidence="4 7" id="KW-0812">Transmembrane</keyword>
<feature type="transmembrane region" description="Helical" evidence="7">
    <location>
        <begin position="57"/>
        <end position="75"/>
    </location>
</feature>
<feature type="transmembrane region" description="Helical" evidence="7">
    <location>
        <begin position="161"/>
        <end position="188"/>
    </location>
</feature>
<feature type="transmembrane region" description="Helical" evidence="7">
    <location>
        <begin position="250"/>
        <end position="271"/>
    </location>
</feature>
<dbReference type="InterPro" id="IPR005829">
    <property type="entry name" value="Sugar_transporter_CS"/>
</dbReference>
<evidence type="ECO:0000313" key="10">
    <source>
        <dbReference type="Proteomes" id="UP000694018"/>
    </source>
</evidence>
<evidence type="ECO:0000259" key="8">
    <source>
        <dbReference type="PROSITE" id="PS50850"/>
    </source>
</evidence>
<dbReference type="GO" id="GO:0005886">
    <property type="term" value="C:plasma membrane"/>
    <property type="evidence" value="ECO:0007669"/>
    <property type="project" value="UniProtKB-SubCell"/>
</dbReference>
<evidence type="ECO:0000313" key="9">
    <source>
        <dbReference type="EMBL" id="QXJ28915.1"/>
    </source>
</evidence>
<dbReference type="EMBL" id="CP077717">
    <property type="protein sequence ID" value="QXJ28915.1"/>
    <property type="molecule type" value="Genomic_DNA"/>
</dbReference>
<evidence type="ECO:0000256" key="2">
    <source>
        <dbReference type="ARBA" id="ARBA00022448"/>
    </source>
</evidence>
<evidence type="ECO:0000256" key="5">
    <source>
        <dbReference type="ARBA" id="ARBA00022989"/>
    </source>
</evidence>
<name>A0A8F5BPF3_SACSH</name>
<dbReference type="Pfam" id="PF07690">
    <property type="entry name" value="MFS_1"/>
    <property type="match status" value="1"/>
</dbReference>
<protein>
    <recommendedName>
        <fullName evidence="8">Major facilitator superfamily (MFS) profile domain-containing protein</fullName>
    </recommendedName>
</protein>
<evidence type="ECO:0000256" key="1">
    <source>
        <dbReference type="ARBA" id="ARBA00004651"/>
    </source>
</evidence>
<feature type="transmembrane region" description="Helical" evidence="7">
    <location>
        <begin position="20"/>
        <end position="45"/>
    </location>
</feature>
<evidence type="ECO:0000256" key="6">
    <source>
        <dbReference type="ARBA" id="ARBA00023136"/>
    </source>
</evidence>
<dbReference type="GeneID" id="65563302"/>
<dbReference type="PANTHER" id="PTHR43045">
    <property type="entry name" value="SHIKIMATE TRANSPORTER"/>
    <property type="match status" value="1"/>
</dbReference>
<keyword evidence="2" id="KW-0813">Transport</keyword>
<feature type="transmembrane region" description="Helical" evidence="7">
    <location>
        <begin position="119"/>
        <end position="140"/>
    </location>
</feature>
<organism evidence="9 10">
    <name type="scientific">Saccharolobus shibatae (strain ATCC 51178 / DSM 5389 / JCM 8931 / NBRC 15437 / B12)</name>
    <name type="common">Sulfolobus shibatae</name>
    <dbReference type="NCBI Taxonomy" id="523848"/>
    <lineage>
        <taxon>Archaea</taxon>
        <taxon>Thermoproteota</taxon>
        <taxon>Thermoprotei</taxon>
        <taxon>Sulfolobales</taxon>
        <taxon>Sulfolobaceae</taxon>
        <taxon>Saccharolobus</taxon>
    </lineage>
</organism>
<dbReference type="GO" id="GO:0022857">
    <property type="term" value="F:transmembrane transporter activity"/>
    <property type="evidence" value="ECO:0007669"/>
    <property type="project" value="InterPro"/>
</dbReference>
<evidence type="ECO:0000256" key="7">
    <source>
        <dbReference type="SAM" id="Phobius"/>
    </source>
</evidence>
<evidence type="ECO:0000256" key="4">
    <source>
        <dbReference type="ARBA" id="ARBA00022692"/>
    </source>
</evidence>
<dbReference type="InterPro" id="IPR011701">
    <property type="entry name" value="MFS"/>
</dbReference>
<feature type="transmembrane region" description="Helical" evidence="7">
    <location>
        <begin position="347"/>
        <end position="373"/>
    </location>
</feature>
<keyword evidence="3" id="KW-1003">Cell membrane</keyword>
<sequence length="448" mass="47816">MSKSNKETPSSISPKDVRNVAIASSIGTFIDFYVFILAGVASGTIWPSLYFLQVSKITGVAIALSFLSFGAAYVVRPIGGMIFGHFGDKMGRMSTLVATLIVIFIGTIGMALVPPYRVLGIFAPILLILFRIIQGLGFGGEWGGASTWLIEYIADTKKRGFWSGILGASAWVGIGSAAVSFGIMYLIFPQSFIVSTGWRILFGIGAIAAIIGGIIRARLRESPVFVNYISKRRPAKLPSLEIFRAYGGRILHAAASYFLGVSVTGVVITPFTLQYLLASGKHVLLGIPTPAFILLMLGIGAYFTIISAFLGGWASDKIGRKTVIVISSIGVGVLTYPYFLLISTLNAYSIIVALILIQVFQGLSVGSIGAYFVELFPTKYRYSGSGLSFQFAGFYLGVATAFIIPPLIAGVPITHAVNVIAGVQIAIALISLISVLFLKETRGISLED</sequence>
<keyword evidence="5 7" id="KW-1133">Transmembrane helix</keyword>
<dbReference type="Proteomes" id="UP000694018">
    <property type="component" value="Chromosome"/>
</dbReference>
<dbReference type="PROSITE" id="PS50850">
    <property type="entry name" value="MFS"/>
    <property type="match status" value="1"/>
</dbReference>
<feature type="transmembrane region" description="Helical" evidence="7">
    <location>
        <begin position="419"/>
        <end position="438"/>
    </location>
</feature>
<feature type="domain" description="Major facilitator superfamily (MFS) profile" evidence="8">
    <location>
        <begin position="20"/>
        <end position="442"/>
    </location>
</feature>
<reference evidence="9" key="1">
    <citation type="journal article" date="2021" name="Environ. Microbiol.">
        <title>New insights into the diversity and evolution of the archaeal mobilome from three complete genomes of Saccharolobus shibatae.</title>
        <authorList>
            <person name="Medvedeva S."/>
            <person name="Brandt D."/>
            <person name="Cvirkaite-Krupovic V."/>
            <person name="Liu Y."/>
            <person name="Severinov K."/>
            <person name="Ishino S."/>
            <person name="Ishino Y."/>
            <person name="Prangishvili D."/>
            <person name="Kalinowski J."/>
            <person name="Krupovic M."/>
        </authorList>
    </citation>
    <scope>NUCLEOTIDE SEQUENCE</scope>
    <source>
        <strain evidence="9">B12</strain>
    </source>
</reference>
<proteinExistence type="predicted"/>
<feature type="transmembrane region" description="Helical" evidence="7">
    <location>
        <begin position="96"/>
        <end position="113"/>
    </location>
</feature>
<gene>
    <name evidence="9" type="ORF">J5U23_01784</name>
</gene>
<dbReference type="KEGG" id="sshi:J5U23_01784"/>